<dbReference type="InterPro" id="IPR021683">
    <property type="entry name" value="DUF3267"/>
</dbReference>
<feature type="transmembrane region" description="Helical" evidence="1">
    <location>
        <begin position="18"/>
        <end position="41"/>
    </location>
</feature>
<evidence type="ECO:0000256" key="1">
    <source>
        <dbReference type="SAM" id="Phobius"/>
    </source>
</evidence>
<name>A0A6M0Q361_9BACI</name>
<reference evidence="2 3" key="1">
    <citation type="submission" date="2020-02" db="EMBL/GenBank/DDBJ databases">
        <title>Bacillus aquiflavi sp. nov., isolated from yellow water of strong flavor Chinese baijiu in Yibin region of China.</title>
        <authorList>
            <person name="Xie J."/>
        </authorList>
    </citation>
    <scope>NUCLEOTIDE SEQUENCE [LARGE SCALE GENOMIC DNA]</scope>
    <source>
        <strain evidence="2 3">SA4</strain>
    </source>
</reference>
<feature type="transmembrane region" description="Helical" evidence="1">
    <location>
        <begin position="105"/>
        <end position="128"/>
    </location>
</feature>
<sequence>MTCWKTINLSKDYGFHRLFFLSFLIAIMAFIVLFLSLQLFFHSKPLEDSGLLYVMLVALLLVPGHQMIHIIALKMVGKKVKTKIKRRGLFPIITIKHCELLSKPLALLTILAPIMFFSIILLTFSILYPAYIHYVSILVAINIGICVSDLLYSYQILKAPRKCMLEENNGGYDIIVHEQD</sequence>
<evidence type="ECO:0000313" key="2">
    <source>
        <dbReference type="EMBL" id="NEY70787.1"/>
    </source>
</evidence>
<dbReference type="RefSeq" id="WP_163177719.1">
    <property type="nucleotide sequence ID" value="NZ_JAAIWM010000001.1"/>
</dbReference>
<protein>
    <submittedName>
        <fullName evidence="2">DUF3267 domain-containing protein</fullName>
    </submittedName>
</protein>
<organism evidence="2 3">
    <name type="scientific">Bacillus mesophilus</name>
    <dbReference type="NCBI Taxonomy" id="1808955"/>
    <lineage>
        <taxon>Bacteria</taxon>
        <taxon>Bacillati</taxon>
        <taxon>Bacillota</taxon>
        <taxon>Bacilli</taxon>
        <taxon>Bacillales</taxon>
        <taxon>Bacillaceae</taxon>
        <taxon>Bacillus</taxon>
    </lineage>
</organism>
<keyword evidence="1" id="KW-0472">Membrane</keyword>
<feature type="transmembrane region" description="Helical" evidence="1">
    <location>
        <begin position="53"/>
        <end position="77"/>
    </location>
</feature>
<accession>A0A6M0Q361</accession>
<dbReference type="AlphaFoldDB" id="A0A6M0Q361"/>
<evidence type="ECO:0000313" key="3">
    <source>
        <dbReference type="Proteomes" id="UP000481043"/>
    </source>
</evidence>
<dbReference type="Pfam" id="PF11667">
    <property type="entry name" value="DUF3267"/>
    <property type="match status" value="1"/>
</dbReference>
<dbReference type="Proteomes" id="UP000481043">
    <property type="component" value="Unassembled WGS sequence"/>
</dbReference>
<dbReference type="EMBL" id="JAAIWM010000001">
    <property type="protein sequence ID" value="NEY70787.1"/>
    <property type="molecule type" value="Genomic_DNA"/>
</dbReference>
<feature type="transmembrane region" description="Helical" evidence="1">
    <location>
        <begin position="134"/>
        <end position="154"/>
    </location>
</feature>
<keyword evidence="3" id="KW-1185">Reference proteome</keyword>
<comment type="caution">
    <text evidence="2">The sequence shown here is derived from an EMBL/GenBank/DDBJ whole genome shotgun (WGS) entry which is preliminary data.</text>
</comment>
<gene>
    <name evidence="2" type="ORF">G4D63_03430</name>
</gene>
<keyword evidence="1" id="KW-0812">Transmembrane</keyword>
<proteinExistence type="predicted"/>
<keyword evidence="1" id="KW-1133">Transmembrane helix</keyword>